<name>C5LJ74_PERM5</name>
<sequence>MITRCLASVAVLPRLPHYSVLTLSRGFATHGALADKLKAVVEEAKSTGTYKSERIITSPQGASLHVEGGKQRDILNFCANNYLGLANDPQLVAAAAETLKTHGFGLSSVRFICGTQDIHKKLERTIAKFHGMEDCILFPSCFDANGGIFETLLSAEDAVISDVLNHASIIDGIRLCKAQRFRYNHLDMQDLEAKIQEASNAKIRLIVTDGVFSMDGDIAPLDKIVELAHKYPNTYVMVDECHATGVFGANGRGTPDMYGVKVDIINSTLGKALGGATGGYTAASSDIIEVMRQKARPYLFSNSVAPSVVGASQVAFEKLEESPELQEKLAKNTEYFRKALNRAGFTVLGDSRCPIVPVLLGDAKLATQFADALLDRDIYVIGFSYPVVPKGQARIRVQLSAAHTEKQLQKAVAAFVSVGKELGVLEPITGDAYTMFTERGRREAQDDDISWFKDN</sequence>
<dbReference type="Gene3D" id="3.90.1150.10">
    <property type="entry name" value="Aspartate Aminotransferase, domain 1"/>
    <property type="match status" value="1"/>
</dbReference>
<evidence type="ECO:0000259" key="11">
    <source>
        <dbReference type="Pfam" id="PF00155"/>
    </source>
</evidence>
<dbReference type="FunFam" id="3.90.1150.10:FF:000004">
    <property type="entry name" value="2-amino-3-ketobutyrate coenzyme A ligase"/>
    <property type="match status" value="1"/>
</dbReference>
<dbReference type="FunFam" id="3.40.640.10:FF:000006">
    <property type="entry name" value="5-aminolevulinate synthase, mitochondrial"/>
    <property type="match status" value="1"/>
</dbReference>
<dbReference type="OMA" id="GTHEYCD"/>
<keyword evidence="13" id="KW-1185">Reference proteome</keyword>
<dbReference type="InterPro" id="IPR015424">
    <property type="entry name" value="PyrdxlP-dep_Trfase"/>
</dbReference>
<comment type="cofactor">
    <cofactor evidence="1">
        <name>pyridoxal 5'-phosphate</name>
        <dbReference type="ChEBI" id="CHEBI:597326"/>
    </cofactor>
</comment>
<evidence type="ECO:0000256" key="3">
    <source>
        <dbReference type="ARBA" id="ARBA00022679"/>
    </source>
</evidence>
<organism evidence="13">
    <name type="scientific">Perkinsus marinus (strain ATCC 50983 / TXsc)</name>
    <dbReference type="NCBI Taxonomy" id="423536"/>
    <lineage>
        <taxon>Eukaryota</taxon>
        <taxon>Sar</taxon>
        <taxon>Alveolata</taxon>
        <taxon>Perkinsozoa</taxon>
        <taxon>Perkinsea</taxon>
        <taxon>Perkinsida</taxon>
        <taxon>Perkinsidae</taxon>
        <taxon>Perkinsus</taxon>
    </lineage>
</organism>
<evidence type="ECO:0000256" key="4">
    <source>
        <dbReference type="ARBA" id="ARBA00022898"/>
    </source>
</evidence>
<dbReference type="GO" id="GO:0008890">
    <property type="term" value="F:glycine C-acetyltransferase activity"/>
    <property type="evidence" value="ECO:0007669"/>
    <property type="project" value="UniProtKB-EC"/>
</dbReference>
<evidence type="ECO:0000256" key="9">
    <source>
        <dbReference type="ARBA" id="ARBA00075633"/>
    </source>
</evidence>
<dbReference type="EC" id="2.3.1.29" evidence="7"/>
<evidence type="ECO:0000313" key="13">
    <source>
        <dbReference type="Proteomes" id="UP000007800"/>
    </source>
</evidence>
<accession>C5LJ74</accession>
<gene>
    <name evidence="12" type="ORF">Pmar_PMAR019967</name>
</gene>
<dbReference type="SUPFAM" id="SSF53383">
    <property type="entry name" value="PLP-dependent transferases"/>
    <property type="match status" value="1"/>
</dbReference>
<evidence type="ECO:0000256" key="8">
    <source>
        <dbReference type="ARBA" id="ARBA00069660"/>
    </source>
</evidence>
<dbReference type="InterPro" id="IPR015421">
    <property type="entry name" value="PyrdxlP-dep_Trfase_major"/>
</dbReference>
<protein>
    <recommendedName>
        <fullName evidence="8">2-amino-3-ketobutyrate coenzyme A ligase, mitochondrial</fullName>
        <ecNumber evidence="7">2.3.1.29</ecNumber>
    </recommendedName>
    <alternativeName>
        <fullName evidence="9">Aminoacetone synthase</fullName>
    </alternativeName>
    <alternativeName>
        <fullName evidence="10">Glycine acetyltransferase</fullName>
    </alternativeName>
</protein>
<keyword evidence="4" id="KW-0663">Pyridoxal phosphate</keyword>
<dbReference type="GO" id="GO:0005739">
    <property type="term" value="C:mitochondrion"/>
    <property type="evidence" value="ECO:0007669"/>
    <property type="project" value="TreeGrafter"/>
</dbReference>
<dbReference type="PANTHER" id="PTHR13693">
    <property type="entry name" value="CLASS II AMINOTRANSFERASE/8-AMINO-7-OXONONANOATE SYNTHASE"/>
    <property type="match status" value="1"/>
</dbReference>
<comment type="catalytic activity">
    <reaction evidence="6">
        <text>glycine + acetyl-CoA = (2S)-2-amino-3-oxobutanoate + CoA</text>
        <dbReference type="Rhea" id="RHEA:20736"/>
        <dbReference type="ChEBI" id="CHEBI:57287"/>
        <dbReference type="ChEBI" id="CHEBI:57288"/>
        <dbReference type="ChEBI" id="CHEBI:57305"/>
        <dbReference type="ChEBI" id="CHEBI:78948"/>
        <dbReference type="EC" id="2.3.1.29"/>
    </reaction>
    <physiologicalReaction direction="right-to-left" evidence="6">
        <dbReference type="Rhea" id="RHEA:20738"/>
    </physiologicalReaction>
</comment>
<dbReference type="PANTHER" id="PTHR13693:SF102">
    <property type="entry name" value="2-AMINO-3-KETOBUTYRATE COENZYME A LIGASE, MITOCHONDRIAL"/>
    <property type="match status" value="1"/>
</dbReference>
<keyword evidence="5" id="KW-0012">Acyltransferase</keyword>
<dbReference type="RefSeq" id="XP_002771374.1">
    <property type="nucleotide sequence ID" value="XM_002771328.1"/>
</dbReference>
<dbReference type="NCBIfam" id="TIGR01822">
    <property type="entry name" value="2am3keto_CoA"/>
    <property type="match status" value="1"/>
</dbReference>
<evidence type="ECO:0000256" key="6">
    <source>
        <dbReference type="ARBA" id="ARBA00052559"/>
    </source>
</evidence>
<dbReference type="AlphaFoldDB" id="C5LJ74"/>
<dbReference type="InterPro" id="IPR015422">
    <property type="entry name" value="PyrdxlP-dep_Trfase_small"/>
</dbReference>
<comment type="similarity">
    <text evidence="2">Belongs to the class-II pyridoxal-phosphate-dependent aminotransferase family.</text>
</comment>
<dbReference type="Gene3D" id="3.40.640.10">
    <property type="entry name" value="Type I PLP-dependent aspartate aminotransferase-like (Major domain)"/>
    <property type="match status" value="1"/>
</dbReference>
<proteinExistence type="inferred from homology"/>
<reference evidence="12 13" key="1">
    <citation type="submission" date="2008-07" db="EMBL/GenBank/DDBJ databases">
        <authorList>
            <person name="El-Sayed N."/>
            <person name="Caler E."/>
            <person name="Inman J."/>
            <person name="Amedeo P."/>
            <person name="Hass B."/>
            <person name="Wortman J."/>
        </authorList>
    </citation>
    <scope>NUCLEOTIDE SEQUENCE [LARGE SCALE GENOMIC DNA]</scope>
    <source>
        <strain evidence="13">ATCC 50983 / TXsc</strain>
    </source>
</reference>
<dbReference type="Pfam" id="PF00155">
    <property type="entry name" value="Aminotran_1_2"/>
    <property type="match status" value="1"/>
</dbReference>
<dbReference type="GeneID" id="9052052"/>
<evidence type="ECO:0000256" key="2">
    <source>
        <dbReference type="ARBA" id="ARBA00008392"/>
    </source>
</evidence>
<dbReference type="InterPro" id="IPR004839">
    <property type="entry name" value="Aminotransferase_I/II_large"/>
</dbReference>
<dbReference type="NCBIfam" id="NF005394">
    <property type="entry name" value="PRK06939.1"/>
    <property type="match status" value="1"/>
</dbReference>
<evidence type="ECO:0000256" key="7">
    <source>
        <dbReference type="ARBA" id="ARBA00067076"/>
    </source>
</evidence>
<dbReference type="Proteomes" id="UP000007800">
    <property type="component" value="Unassembled WGS sequence"/>
</dbReference>
<dbReference type="OrthoDB" id="10263824at2759"/>
<dbReference type="CDD" id="cd06454">
    <property type="entry name" value="KBL_like"/>
    <property type="match status" value="1"/>
</dbReference>
<evidence type="ECO:0000256" key="1">
    <source>
        <dbReference type="ARBA" id="ARBA00001933"/>
    </source>
</evidence>
<dbReference type="GO" id="GO:0030170">
    <property type="term" value="F:pyridoxal phosphate binding"/>
    <property type="evidence" value="ECO:0007669"/>
    <property type="project" value="InterPro"/>
</dbReference>
<dbReference type="InParanoid" id="C5LJ74"/>
<keyword evidence="3" id="KW-0808">Transferase</keyword>
<dbReference type="InterPro" id="IPR011282">
    <property type="entry name" value="2am3keto_CoA_ligase"/>
</dbReference>
<feature type="domain" description="Aminotransferase class I/classII large" evidence="11">
    <location>
        <begin position="73"/>
        <end position="414"/>
    </location>
</feature>
<dbReference type="GO" id="GO:0006567">
    <property type="term" value="P:L-threonine catabolic process"/>
    <property type="evidence" value="ECO:0007669"/>
    <property type="project" value="InterPro"/>
</dbReference>
<evidence type="ECO:0000313" key="12">
    <source>
        <dbReference type="EMBL" id="EER03190.1"/>
    </source>
</evidence>
<dbReference type="EMBL" id="GG682368">
    <property type="protein sequence ID" value="EER03190.1"/>
    <property type="molecule type" value="Genomic_DNA"/>
</dbReference>
<dbReference type="HAMAP" id="MF_00985">
    <property type="entry name" value="2am3keto_CoA_ligase"/>
    <property type="match status" value="1"/>
</dbReference>
<dbReference type="InterPro" id="IPR050087">
    <property type="entry name" value="AON_synthase_class-II"/>
</dbReference>
<evidence type="ECO:0000256" key="10">
    <source>
        <dbReference type="ARBA" id="ARBA00078624"/>
    </source>
</evidence>
<evidence type="ECO:0000256" key="5">
    <source>
        <dbReference type="ARBA" id="ARBA00023315"/>
    </source>
</evidence>